<dbReference type="Gene3D" id="3.30.500.10">
    <property type="entry name" value="MHC class I-like antigen recognition-like"/>
    <property type="match status" value="1"/>
</dbReference>
<feature type="non-terminal residue" evidence="3">
    <location>
        <position position="1"/>
    </location>
</feature>
<dbReference type="AlphaFoldDB" id="A0A7L0PQ32"/>
<feature type="domain" description="Ig-like" evidence="2">
    <location>
        <begin position="182"/>
        <end position="272"/>
    </location>
</feature>
<evidence type="ECO:0000313" key="3">
    <source>
        <dbReference type="EMBL" id="NXL07296.1"/>
    </source>
</evidence>
<dbReference type="PANTHER" id="PTHR16675">
    <property type="entry name" value="MHC CLASS I-RELATED"/>
    <property type="match status" value="1"/>
</dbReference>
<dbReference type="PANTHER" id="PTHR16675:SF160">
    <property type="entry name" value="T-CELL SURFACE GLYCOPROTEIN CD1A"/>
    <property type="match status" value="1"/>
</dbReference>
<dbReference type="GO" id="GO:0006955">
    <property type="term" value="P:immune response"/>
    <property type="evidence" value="ECO:0007669"/>
    <property type="project" value="TreeGrafter"/>
</dbReference>
<evidence type="ECO:0000313" key="4">
    <source>
        <dbReference type="Proteomes" id="UP000574277"/>
    </source>
</evidence>
<dbReference type="InterPro" id="IPR037055">
    <property type="entry name" value="MHC_I-like_Ag-recog_sf"/>
</dbReference>
<dbReference type="InterPro" id="IPR036179">
    <property type="entry name" value="Ig-like_dom_sf"/>
</dbReference>
<dbReference type="InterPro" id="IPR013783">
    <property type="entry name" value="Ig-like_fold"/>
</dbReference>
<protein>
    <submittedName>
        <fullName evidence="3">CD1D protein</fullName>
    </submittedName>
</protein>
<dbReference type="Pfam" id="PF07654">
    <property type="entry name" value="C1-set"/>
    <property type="match status" value="1"/>
</dbReference>
<dbReference type="GO" id="GO:0048006">
    <property type="term" value="P:antigen processing and presentation, endogenous lipid antigen via MHC class Ib"/>
    <property type="evidence" value="ECO:0007669"/>
    <property type="project" value="TreeGrafter"/>
</dbReference>
<dbReference type="Proteomes" id="UP000574277">
    <property type="component" value="Unassembled WGS sequence"/>
</dbReference>
<dbReference type="GO" id="GO:0048007">
    <property type="term" value="P:antigen processing and presentation, exogenous lipid antigen via MHC class Ib"/>
    <property type="evidence" value="ECO:0007669"/>
    <property type="project" value="TreeGrafter"/>
</dbReference>
<dbReference type="SUPFAM" id="SSF54452">
    <property type="entry name" value="MHC antigen-recognition domain"/>
    <property type="match status" value="1"/>
</dbReference>
<comment type="caution">
    <text evidence="3">The sequence shown here is derived from an EMBL/GenBank/DDBJ whole genome shotgun (WGS) entry which is preliminary data.</text>
</comment>
<dbReference type="GO" id="GO:0030883">
    <property type="term" value="F:endogenous lipid antigen binding"/>
    <property type="evidence" value="ECO:0007669"/>
    <property type="project" value="TreeGrafter"/>
</dbReference>
<dbReference type="GO" id="GO:0001916">
    <property type="term" value="P:positive regulation of T cell mediated cytotoxicity"/>
    <property type="evidence" value="ECO:0007669"/>
    <property type="project" value="TreeGrafter"/>
</dbReference>
<sequence length="276" mass="31838">GSCKLHIFQTFVFHNTSFVDISSWATLEDIIFATLQKYTWNINILYPWVYQALPAAEWENLQNLFRVYMHNFILSMSSDARLYQIPYPFVFQCATGCDLYPNGSYTKFYHLAYNTHDFLSFDVDNSCWERRQESELVAQVERQFNTFTGFSATLQHLLNVTCVEHMKKFIKYGKEALERQEPPVATVFARTPRPDQLLLVCRVTGFYPRPISVAWLRDGQEVLMGPALNTSTVLPNADLTYQLRSVLAVAPHDGHSYACRVRHSSLGTRSLLIPWG</sequence>
<dbReference type="InterPro" id="IPR050208">
    <property type="entry name" value="MHC_class-I_related"/>
</dbReference>
<reference evidence="3 4" key="1">
    <citation type="submission" date="2019-09" db="EMBL/GenBank/DDBJ databases">
        <title>Bird 10,000 Genomes (B10K) Project - Family phase.</title>
        <authorList>
            <person name="Zhang G."/>
        </authorList>
    </citation>
    <scope>NUCLEOTIDE SEQUENCE [LARGE SCALE GENOMIC DNA]</scope>
    <source>
        <strain evidence="3">B10K-DU-001-44</strain>
        <tissue evidence="3">Muscle</tissue>
    </source>
</reference>
<dbReference type="EMBL" id="VXAT01013082">
    <property type="protein sequence ID" value="NXL07296.1"/>
    <property type="molecule type" value="Genomic_DNA"/>
</dbReference>
<keyword evidence="1" id="KW-0325">Glycoprotein</keyword>
<dbReference type="InterPro" id="IPR003006">
    <property type="entry name" value="Ig/MHC_CS"/>
</dbReference>
<dbReference type="PROSITE" id="PS00290">
    <property type="entry name" value="IG_MHC"/>
    <property type="match status" value="1"/>
</dbReference>
<dbReference type="GO" id="GO:0071723">
    <property type="term" value="F:lipopeptide binding"/>
    <property type="evidence" value="ECO:0007669"/>
    <property type="project" value="TreeGrafter"/>
</dbReference>
<dbReference type="SUPFAM" id="SSF48726">
    <property type="entry name" value="Immunoglobulin"/>
    <property type="match status" value="1"/>
</dbReference>
<evidence type="ECO:0000256" key="1">
    <source>
        <dbReference type="ARBA" id="ARBA00023180"/>
    </source>
</evidence>
<feature type="non-terminal residue" evidence="3">
    <location>
        <position position="276"/>
    </location>
</feature>
<dbReference type="InterPro" id="IPR011162">
    <property type="entry name" value="MHC_I/II-like_Ag-recog"/>
</dbReference>
<dbReference type="PROSITE" id="PS50835">
    <property type="entry name" value="IG_LIKE"/>
    <property type="match status" value="1"/>
</dbReference>
<dbReference type="GO" id="GO:0030884">
    <property type="term" value="F:exogenous lipid antigen binding"/>
    <property type="evidence" value="ECO:0007669"/>
    <property type="project" value="TreeGrafter"/>
</dbReference>
<dbReference type="InterPro" id="IPR007110">
    <property type="entry name" value="Ig-like_dom"/>
</dbReference>
<dbReference type="InterPro" id="IPR011161">
    <property type="entry name" value="MHC_I-like_Ag-recog"/>
</dbReference>
<keyword evidence="4" id="KW-1185">Reference proteome</keyword>
<accession>A0A7L0PQ32</accession>
<organism evidence="3 4">
    <name type="scientific">Mesembrinibis cayennensis</name>
    <dbReference type="NCBI Taxonomy" id="1118748"/>
    <lineage>
        <taxon>Eukaryota</taxon>
        <taxon>Metazoa</taxon>
        <taxon>Chordata</taxon>
        <taxon>Craniata</taxon>
        <taxon>Vertebrata</taxon>
        <taxon>Euteleostomi</taxon>
        <taxon>Archelosauria</taxon>
        <taxon>Archosauria</taxon>
        <taxon>Dinosauria</taxon>
        <taxon>Saurischia</taxon>
        <taxon>Theropoda</taxon>
        <taxon>Coelurosauria</taxon>
        <taxon>Aves</taxon>
        <taxon>Neognathae</taxon>
        <taxon>Neoaves</taxon>
        <taxon>Aequornithes</taxon>
        <taxon>Pelecaniformes</taxon>
        <taxon>Threskiornithidae</taxon>
        <taxon>Mesembrinibis</taxon>
    </lineage>
</organism>
<dbReference type="GO" id="GO:0005615">
    <property type="term" value="C:extracellular space"/>
    <property type="evidence" value="ECO:0007669"/>
    <property type="project" value="TreeGrafter"/>
</dbReference>
<name>A0A7L0PQ32_9AVES</name>
<dbReference type="InterPro" id="IPR003597">
    <property type="entry name" value="Ig_C1-set"/>
</dbReference>
<evidence type="ECO:0000259" key="2">
    <source>
        <dbReference type="PROSITE" id="PS50835"/>
    </source>
</evidence>
<proteinExistence type="predicted"/>
<dbReference type="Gene3D" id="2.60.40.10">
    <property type="entry name" value="Immunoglobulins"/>
    <property type="match status" value="1"/>
</dbReference>
<dbReference type="Pfam" id="PF16497">
    <property type="entry name" value="MHC_I_3"/>
    <property type="match status" value="1"/>
</dbReference>
<dbReference type="GO" id="GO:0009897">
    <property type="term" value="C:external side of plasma membrane"/>
    <property type="evidence" value="ECO:0007669"/>
    <property type="project" value="TreeGrafter"/>
</dbReference>
<dbReference type="SMART" id="SM00407">
    <property type="entry name" value="IGc1"/>
    <property type="match status" value="1"/>
</dbReference>
<gene>
    <name evidence="3" type="primary">Cd1d</name>
    <name evidence="3" type="ORF">MESCAY_R08565</name>
</gene>